<evidence type="ECO:0000313" key="2">
    <source>
        <dbReference type="EMBL" id="MFL9844084.1"/>
    </source>
</evidence>
<keyword evidence="1" id="KW-0732">Signal</keyword>
<accession>A0ABW8YVI4</accession>
<feature type="chain" id="PRO_5046324360" description="DUF5050 domain-containing protein" evidence="1">
    <location>
        <begin position="22"/>
        <end position="519"/>
    </location>
</feature>
<keyword evidence="3" id="KW-1185">Reference proteome</keyword>
<dbReference type="RefSeq" id="WP_408084338.1">
    <property type="nucleotide sequence ID" value="NZ_JBELPZ010000005.1"/>
</dbReference>
<organism evidence="2 3">
    <name type="scientific">Flavobacterium rhizosphaerae</name>
    <dbReference type="NCBI Taxonomy" id="3163298"/>
    <lineage>
        <taxon>Bacteria</taxon>
        <taxon>Pseudomonadati</taxon>
        <taxon>Bacteroidota</taxon>
        <taxon>Flavobacteriia</taxon>
        <taxon>Flavobacteriales</taxon>
        <taxon>Flavobacteriaceae</taxon>
        <taxon>Flavobacterium</taxon>
    </lineage>
</organism>
<proteinExistence type="predicted"/>
<name>A0ABW8YVI4_9FLAO</name>
<dbReference type="EMBL" id="JBELPZ010000005">
    <property type="protein sequence ID" value="MFL9844084.1"/>
    <property type="molecule type" value="Genomic_DNA"/>
</dbReference>
<feature type="signal peptide" evidence="1">
    <location>
        <begin position="1"/>
        <end position="21"/>
    </location>
</feature>
<sequence length="519" mass="59558">MKTIICSVMAFFAIVTSFAQGLNFKSQTSEVFTDDYYRSNIAYIEDLGEKGVIMARTLSNDSYDPYDFEAYSFEHYDRNMKLVNSYFYETGKAEGNLLGMYIKNNKIYFVDLREAPDKKTYICAAFTAGIDDFKFTSTELFNVNASYIDTATHLMSAAGLDEDKTGSMAVNADKNAFAIALKLVKNKQEQHDIYVYDGTTLHLKFKQEYKNTLKDKDFTFDNLAVSLDGEAVYYISLSKNVKKKSKWDYQSELTSVTKDGIKSNILGSDKELPFFVKVVPKKDKIACIGLYVTDKPTDPKGFCYFAADPKTMEIETTVYNPFSQQFMTDRYGKKKAQKIGPVKFRSVYITDNNDIVFNAEEYNISSELNVQRNSAKPNMYYYMYSYDDIITGKIDDSGNLLWSRNINKSEELPKDQPYLYSYASVIKGDKTYYFVNASTNLDRLDDTRVSFEKNKQKHSSFYIICIDANGNMEYKPVLDYDKGDMFYKASYGHVAQQTGEIYFLGYSQGKRQLLKVTLE</sequence>
<evidence type="ECO:0000313" key="3">
    <source>
        <dbReference type="Proteomes" id="UP001629156"/>
    </source>
</evidence>
<comment type="caution">
    <text evidence="2">The sequence shown here is derived from an EMBL/GenBank/DDBJ whole genome shotgun (WGS) entry which is preliminary data.</text>
</comment>
<protein>
    <recommendedName>
        <fullName evidence="4">DUF5050 domain-containing protein</fullName>
    </recommendedName>
</protein>
<gene>
    <name evidence="2" type="ORF">ABS766_06600</name>
</gene>
<evidence type="ECO:0008006" key="4">
    <source>
        <dbReference type="Google" id="ProtNLM"/>
    </source>
</evidence>
<dbReference type="Proteomes" id="UP001629156">
    <property type="component" value="Unassembled WGS sequence"/>
</dbReference>
<evidence type="ECO:0000256" key="1">
    <source>
        <dbReference type="SAM" id="SignalP"/>
    </source>
</evidence>
<reference evidence="2 3" key="1">
    <citation type="submission" date="2024-06" db="EMBL/GenBank/DDBJ databases">
        <authorList>
            <person name="Kaempfer P."/>
            <person name="Viver T."/>
        </authorList>
    </citation>
    <scope>NUCLEOTIDE SEQUENCE [LARGE SCALE GENOMIC DNA]</scope>
    <source>
        <strain evidence="2 3">ST-119</strain>
    </source>
</reference>